<evidence type="ECO:0000313" key="1">
    <source>
        <dbReference type="EMBL" id="QFR57749.1"/>
    </source>
</evidence>
<name>A0A5P8PM56_9CAUD</name>
<evidence type="ECO:0000313" key="2">
    <source>
        <dbReference type="Proteomes" id="UP000325424"/>
    </source>
</evidence>
<dbReference type="EMBL" id="MN095772">
    <property type="protein sequence ID" value="QFR57749.1"/>
    <property type="molecule type" value="Genomic_DNA"/>
</dbReference>
<accession>A0A5P8PM56</accession>
<keyword evidence="2" id="KW-1185">Reference proteome</keyword>
<reference evidence="2" key="1">
    <citation type="submission" date="2019-06" db="EMBL/GenBank/DDBJ databases">
        <title>Complete genome sequence of Stenotrophomonas phage Moby.</title>
        <authorList>
            <person name="Vicary A."/>
            <person name="Newkirk H."/>
            <person name="Moreland R."/>
            <person name="Liu M."/>
            <person name="Ramsey J."/>
            <person name="Gonzalez C.F."/>
            <person name="Leavitt J."/>
        </authorList>
    </citation>
    <scope>NUCLEOTIDE SEQUENCE [LARGE SCALE GENOMIC DNA]</scope>
</reference>
<dbReference type="Proteomes" id="UP000325424">
    <property type="component" value="Segment"/>
</dbReference>
<sequence length="60" mass="6725">MVRPPCLFNRSYSESASYVATTISRRLASTHCSSYSARGCSSDHVIIAVTNRENKTRQKE</sequence>
<protein>
    <submittedName>
        <fullName evidence="1">Uncharacterized protein</fullName>
    </submittedName>
</protein>
<proteinExistence type="predicted"/>
<organism evidence="1 2">
    <name type="scientific">Stenotrophomonas phage Moby</name>
    <dbReference type="NCBI Taxonomy" id="2601680"/>
    <lineage>
        <taxon>Viruses</taxon>
        <taxon>Duplodnaviria</taxon>
        <taxon>Heunggongvirae</taxon>
        <taxon>Uroviricota</taxon>
        <taxon>Caudoviricetes</taxon>
        <taxon>Menderavirus</taxon>
        <taxon>Menderavirus moby</taxon>
    </lineage>
</organism>
<gene>
    <name evidence="1" type="ORF">CPT_Moby_001</name>
</gene>